<dbReference type="SUPFAM" id="SSF48179">
    <property type="entry name" value="6-phosphogluconate dehydrogenase C-terminal domain-like"/>
    <property type="match status" value="1"/>
</dbReference>
<sequence>MAKQSKAESRRARVAVVCNGNSTVSMRRQNLARYLAACMTHGGWCEKVSLVSIKGTVPSAPYDVLRRDGAALSSEGVAFTSDISVLANCDAIFLIIDMLEADAVAKIVASALKGSKSKQVVVHLEASLKRKDGLDKAYFSEKTFLQGGACFDVVVDDRGMLMPLSNGAVFIERLAKEKENALFVLNIVESCALQVISRRNLRAIHWANAMISTLYPVCALTGLSVVDALRDRRCRLVYADLIHEMLKVLEHVAKDKDWHLDHSGNVVLPIPVLLALLPLPNAVFEHVCLQLVDFGVGVVPDGHPLLTTDMTGGLKTEIGYEYDDVFELAEKTGVAVPTLRQMTKLIATAVETKSAGRISAAALHAAIKPSAESRAHSRSFVLKLFVTLLMTVALIYSLL</sequence>
<evidence type="ECO:0000313" key="4">
    <source>
        <dbReference type="Proteomes" id="UP000243579"/>
    </source>
</evidence>
<dbReference type="Pfam" id="PF08546">
    <property type="entry name" value="ApbA_C"/>
    <property type="match status" value="1"/>
</dbReference>
<dbReference type="Proteomes" id="UP000243579">
    <property type="component" value="Unassembled WGS sequence"/>
</dbReference>
<dbReference type="AlphaFoldDB" id="A0A1V9YST3"/>
<feature type="transmembrane region" description="Helical" evidence="1">
    <location>
        <begin position="203"/>
        <end position="226"/>
    </location>
</feature>
<feature type="domain" description="Ketopantoate reductase C-terminal" evidence="2">
    <location>
        <begin position="200"/>
        <end position="347"/>
    </location>
</feature>
<organism evidence="3 4">
    <name type="scientific">Achlya hypogyna</name>
    <name type="common">Oomycete</name>
    <name type="synonym">Protoachlya hypogyna</name>
    <dbReference type="NCBI Taxonomy" id="1202772"/>
    <lineage>
        <taxon>Eukaryota</taxon>
        <taxon>Sar</taxon>
        <taxon>Stramenopiles</taxon>
        <taxon>Oomycota</taxon>
        <taxon>Saprolegniomycetes</taxon>
        <taxon>Saprolegniales</taxon>
        <taxon>Achlyaceae</taxon>
        <taxon>Achlya</taxon>
    </lineage>
</organism>
<dbReference type="InterPro" id="IPR008927">
    <property type="entry name" value="6-PGluconate_DH-like_C_sf"/>
</dbReference>
<reference evidence="3 4" key="1">
    <citation type="journal article" date="2014" name="Genome Biol. Evol.">
        <title>The secreted proteins of Achlya hypogyna and Thraustotheca clavata identify the ancestral oomycete secretome and reveal gene acquisitions by horizontal gene transfer.</title>
        <authorList>
            <person name="Misner I."/>
            <person name="Blouin N."/>
            <person name="Leonard G."/>
            <person name="Richards T.A."/>
            <person name="Lane C.E."/>
        </authorList>
    </citation>
    <scope>NUCLEOTIDE SEQUENCE [LARGE SCALE GENOMIC DNA]</scope>
    <source>
        <strain evidence="3 4">ATCC 48635</strain>
    </source>
</reference>
<dbReference type="EMBL" id="JNBR01001157">
    <property type="protein sequence ID" value="OQR88653.1"/>
    <property type="molecule type" value="Genomic_DNA"/>
</dbReference>
<evidence type="ECO:0000259" key="2">
    <source>
        <dbReference type="Pfam" id="PF08546"/>
    </source>
</evidence>
<keyword evidence="4" id="KW-1185">Reference proteome</keyword>
<comment type="caution">
    <text evidence="3">The sequence shown here is derived from an EMBL/GenBank/DDBJ whole genome shotgun (WGS) entry which is preliminary data.</text>
</comment>
<feature type="transmembrane region" description="Helical" evidence="1">
    <location>
        <begin position="380"/>
        <end position="398"/>
    </location>
</feature>
<keyword evidence="1" id="KW-1133">Transmembrane helix</keyword>
<dbReference type="STRING" id="1202772.A0A1V9YST3"/>
<gene>
    <name evidence="3" type="ORF">ACHHYP_06709</name>
</gene>
<protein>
    <recommendedName>
        <fullName evidence="2">Ketopantoate reductase C-terminal domain-containing protein</fullName>
    </recommendedName>
</protein>
<proteinExistence type="predicted"/>
<keyword evidence="1" id="KW-0812">Transmembrane</keyword>
<dbReference type="InterPro" id="IPR013328">
    <property type="entry name" value="6PGD_dom2"/>
</dbReference>
<accession>A0A1V9YST3</accession>
<dbReference type="OrthoDB" id="64577at2759"/>
<name>A0A1V9YST3_ACHHY</name>
<keyword evidence="1" id="KW-0472">Membrane</keyword>
<dbReference type="Gene3D" id="1.10.1040.10">
    <property type="entry name" value="N-(1-d-carboxylethyl)-l-norvaline Dehydrogenase, domain 2"/>
    <property type="match status" value="1"/>
</dbReference>
<evidence type="ECO:0000313" key="3">
    <source>
        <dbReference type="EMBL" id="OQR88653.1"/>
    </source>
</evidence>
<dbReference type="InterPro" id="IPR013752">
    <property type="entry name" value="KPA_reductase"/>
</dbReference>
<evidence type="ECO:0000256" key="1">
    <source>
        <dbReference type="SAM" id="Phobius"/>
    </source>
</evidence>